<dbReference type="NCBIfam" id="TIGR01488">
    <property type="entry name" value="HAD-SF-IB"/>
    <property type="match status" value="1"/>
</dbReference>
<evidence type="ECO:0000313" key="9">
    <source>
        <dbReference type="EMBL" id="KAJ6638457.1"/>
    </source>
</evidence>
<dbReference type="Gene3D" id="3.40.50.1000">
    <property type="entry name" value="HAD superfamily/HAD-like"/>
    <property type="match status" value="1"/>
</dbReference>
<dbReference type="PANTHER" id="PTHR20889">
    <property type="entry name" value="PHOSPHATASE, ORPHAN 1, 2"/>
    <property type="match status" value="1"/>
</dbReference>
<dbReference type="InterPro" id="IPR006384">
    <property type="entry name" value="HAD_hydro_PyrdxlP_Pase-like"/>
</dbReference>
<keyword evidence="5 8" id="KW-0460">Magnesium</keyword>
<dbReference type="Pfam" id="PF06888">
    <property type="entry name" value="Put_Phosphatase"/>
    <property type="match status" value="1"/>
</dbReference>
<sequence length="240" mass="27155">MQIPKYLAAFDFDYTIVSDNSDIVVRDLIPSSHPIPDHVKQLYSEENGWTEYMGEVFKILHRIDVTKKEILAAVTSIPEVTGMVTLIQNLIKMNFDVIIISDSNMEFIERWCETNGIDKLIHKVYSNPAHFDEDELLIIQPFHKQTTCSLSQMNLCKGQVLQEHIARRALDGISYDNVFYIGDGSNDYCPIARLGEGDFGCARAGFKLPKLLAESSVVKADTLLWENGVDLLDKIKAKVK</sequence>
<gene>
    <name evidence="9" type="primary">Phospho1</name>
    <name evidence="9" type="ORF">Bhyg_11192</name>
</gene>
<feature type="binding site" evidence="7">
    <location>
        <position position="102"/>
    </location>
    <ligand>
        <name>substrate</name>
    </ligand>
</feature>
<evidence type="ECO:0000256" key="7">
    <source>
        <dbReference type="PIRSR" id="PIRSR031051-2"/>
    </source>
</evidence>
<feature type="active site" description="Nucleophile" evidence="6">
    <location>
        <position position="11"/>
    </location>
</feature>
<comment type="similarity">
    <text evidence="2">Belongs to the HAD-like hydrolase superfamily. PHOSPHO family.</text>
</comment>
<keyword evidence="4" id="KW-0378">Hydrolase</keyword>
<evidence type="ECO:0000256" key="8">
    <source>
        <dbReference type="PIRSR" id="PIRSR031051-3"/>
    </source>
</evidence>
<dbReference type="GO" id="GO:0046872">
    <property type="term" value="F:metal ion binding"/>
    <property type="evidence" value="ECO:0007669"/>
    <property type="project" value="UniProtKB-KW"/>
</dbReference>
<evidence type="ECO:0000256" key="5">
    <source>
        <dbReference type="ARBA" id="ARBA00022842"/>
    </source>
</evidence>
<comment type="caution">
    <text evidence="9">The sequence shown here is derived from an EMBL/GenBank/DDBJ whole genome shotgun (WGS) entry which is preliminary data.</text>
</comment>
<name>A0A9Q0MXJ8_9DIPT</name>
<feature type="binding site" evidence="7">
    <location>
        <position position="22"/>
    </location>
    <ligand>
        <name>substrate</name>
    </ligand>
</feature>
<dbReference type="EMBL" id="WJQU01000003">
    <property type="protein sequence ID" value="KAJ6638457.1"/>
    <property type="molecule type" value="Genomic_DNA"/>
</dbReference>
<reference evidence="9" key="1">
    <citation type="submission" date="2022-07" db="EMBL/GenBank/DDBJ databases">
        <authorList>
            <person name="Trinca V."/>
            <person name="Uliana J.V.C."/>
            <person name="Torres T.T."/>
            <person name="Ward R.J."/>
            <person name="Monesi N."/>
        </authorList>
    </citation>
    <scope>NUCLEOTIDE SEQUENCE</scope>
    <source>
        <strain evidence="9">HSMRA1968</strain>
        <tissue evidence="9">Whole embryos</tissue>
    </source>
</reference>
<keyword evidence="10" id="KW-1185">Reference proteome</keyword>
<protein>
    <submittedName>
        <fullName evidence="9">Phosphoethanolamine/phosphocholine phosphatase</fullName>
    </submittedName>
</protein>
<dbReference type="GO" id="GO:0016791">
    <property type="term" value="F:phosphatase activity"/>
    <property type="evidence" value="ECO:0007669"/>
    <property type="project" value="InterPro"/>
</dbReference>
<keyword evidence="3 8" id="KW-0479">Metal-binding</keyword>
<dbReference type="AlphaFoldDB" id="A0A9Q0MXJ8"/>
<feature type="binding site" evidence="8">
    <location>
        <position position="13"/>
    </location>
    <ligand>
        <name>Mg(2+)</name>
        <dbReference type="ChEBI" id="CHEBI:18420"/>
    </ligand>
</feature>
<dbReference type="NCBIfam" id="TIGR01489">
    <property type="entry name" value="DKMTPPase-SF"/>
    <property type="match status" value="1"/>
</dbReference>
<dbReference type="PANTHER" id="PTHR20889:SF12">
    <property type="entry name" value="LP01149P"/>
    <property type="match status" value="1"/>
</dbReference>
<evidence type="ECO:0000256" key="4">
    <source>
        <dbReference type="ARBA" id="ARBA00022801"/>
    </source>
</evidence>
<feature type="binding site" evidence="8">
    <location>
        <position position="11"/>
    </location>
    <ligand>
        <name>Mg(2+)</name>
        <dbReference type="ChEBI" id="CHEBI:18420"/>
    </ligand>
</feature>
<dbReference type="OrthoDB" id="10267182at2759"/>
<feature type="binding site" evidence="8">
    <location>
        <position position="183"/>
    </location>
    <ligand>
        <name>Mg(2+)</name>
        <dbReference type="ChEBI" id="CHEBI:18420"/>
    </ligand>
</feature>
<dbReference type="SUPFAM" id="SSF56784">
    <property type="entry name" value="HAD-like"/>
    <property type="match status" value="1"/>
</dbReference>
<comment type="cofactor">
    <cofactor evidence="1 8">
        <name>Mg(2+)</name>
        <dbReference type="ChEBI" id="CHEBI:18420"/>
    </cofactor>
</comment>
<evidence type="ECO:0000256" key="1">
    <source>
        <dbReference type="ARBA" id="ARBA00001946"/>
    </source>
</evidence>
<proteinExistence type="inferred from homology"/>
<organism evidence="9 10">
    <name type="scientific">Pseudolycoriella hygida</name>
    <dbReference type="NCBI Taxonomy" id="35572"/>
    <lineage>
        <taxon>Eukaryota</taxon>
        <taxon>Metazoa</taxon>
        <taxon>Ecdysozoa</taxon>
        <taxon>Arthropoda</taxon>
        <taxon>Hexapoda</taxon>
        <taxon>Insecta</taxon>
        <taxon>Pterygota</taxon>
        <taxon>Neoptera</taxon>
        <taxon>Endopterygota</taxon>
        <taxon>Diptera</taxon>
        <taxon>Nematocera</taxon>
        <taxon>Sciaroidea</taxon>
        <taxon>Sciaridae</taxon>
        <taxon>Pseudolycoriella</taxon>
    </lineage>
</organism>
<evidence type="ECO:0000256" key="6">
    <source>
        <dbReference type="PIRSR" id="PIRSR031051-1"/>
    </source>
</evidence>
<evidence type="ECO:0000256" key="2">
    <source>
        <dbReference type="ARBA" id="ARBA00008541"/>
    </source>
</evidence>
<dbReference type="InterPro" id="IPR016965">
    <property type="entry name" value="Pase_PHOSPHO-typ"/>
</dbReference>
<evidence type="ECO:0000313" key="10">
    <source>
        <dbReference type="Proteomes" id="UP001151699"/>
    </source>
</evidence>
<dbReference type="PIRSF" id="PIRSF031051">
    <property type="entry name" value="PyrdxlP_Pase_PHOSPHO2"/>
    <property type="match status" value="1"/>
</dbReference>
<dbReference type="InterPro" id="IPR036412">
    <property type="entry name" value="HAD-like_sf"/>
</dbReference>
<dbReference type="Proteomes" id="UP001151699">
    <property type="component" value="Chromosome X"/>
</dbReference>
<accession>A0A9Q0MXJ8</accession>
<feature type="active site" description="Proton donor" evidence="6">
    <location>
        <position position="13"/>
    </location>
</feature>
<dbReference type="InterPro" id="IPR023214">
    <property type="entry name" value="HAD_sf"/>
</dbReference>
<evidence type="ECO:0000256" key="3">
    <source>
        <dbReference type="ARBA" id="ARBA00022723"/>
    </source>
</evidence>